<accession>A0AA88XE92</accession>
<keyword evidence="2" id="KW-1185">Reference proteome</keyword>
<evidence type="ECO:0000313" key="2">
    <source>
        <dbReference type="Proteomes" id="UP001186944"/>
    </source>
</evidence>
<organism evidence="1 2">
    <name type="scientific">Pinctada imbricata</name>
    <name type="common">Atlantic pearl-oyster</name>
    <name type="synonym">Pinctada martensii</name>
    <dbReference type="NCBI Taxonomy" id="66713"/>
    <lineage>
        <taxon>Eukaryota</taxon>
        <taxon>Metazoa</taxon>
        <taxon>Spiralia</taxon>
        <taxon>Lophotrochozoa</taxon>
        <taxon>Mollusca</taxon>
        <taxon>Bivalvia</taxon>
        <taxon>Autobranchia</taxon>
        <taxon>Pteriomorphia</taxon>
        <taxon>Pterioida</taxon>
        <taxon>Pterioidea</taxon>
        <taxon>Pteriidae</taxon>
        <taxon>Pinctada</taxon>
    </lineage>
</organism>
<protein>
    <submittedName>
        <fullName evidence="1">Uncharacterized protein</fullName>
    </submittedName>
</protein>
<dbReference type="PANTHER" id="PTHR16897:SF2">
    <property type="entry name" value="OS03G0226600 PROTEIN"/>
    <property type="match status" value="1"/>
</dbReference>
<name>A0AA88XE92_PINIB</name>
<dbReference type="PANTHER" id="PTHR16897">
    <property type="entry name" value="OS10G0105400 PROTEIN"/>
    <property type="match status" value="1"/>
</dbReference>
<evidence type="ECO:0000313" key="1">
    <source>
        <dbReference type="EMBL" id="KAK3083351.1"/>
    </source>
</evidence>
<sequence length="1746" mass="193107">MDFSKCRRFVIRGYNKARIWSSISADIKDCQAFDPILISPRFIVDSRGQSDSTDDTKGSGVYLEENAIWYPDDVDYTPFKNVLSAVWHSGRYSWYTWAVVNAHTLDVTTYYEQLVQLNLTDPCSHPDVVHNKCGNTTNEYINVFFNANEYLVHGERYSICIHANAEVLRLELWDNVLPEISICTDGVMVDLTSPVAGKVWIGNVQGIEYQVSSWTGVFTDPESGVAYYEWAIGSRPGYNDKMASTVVYTSCATSSVNSPLDLEEGHAYYINVRAFNRAGLSSLASSWAYILDLSPPVPGRVYDGERAVNSSSYFDEDYKNHTNFLAAFWTGFHDPHSTITDYYVSIGTCKTCQNILARQPMGITEDFKLTKFNLAFGVIYYTTVSACNTADLCSSTTSDGVMIDVSPPSPGRVFDGMSTDDIEYQGSGSYIGARWYGFSDSQSGIERYVWKVGTTEGGEDIVEQTDLHLDTYVLSTNVTLPAGVRLFTTIGCYNMAGMYTQSISNGFVVDETPPDISQGPLFSTDFGVYQNPSMQFYHRDRTTLKVYWTASDDVSHIERQYISISSHIGGEFSRSPVKINGIMRYYIFSGLDLHDGVAYYVSLICCNGAGLCSNATSPSIIMDSSSPSRGMFAVQTEHAADLTRYLTTWMTWTLESLSLAWLGFSDLHTGIDYYGINVGSTFMGNDLNEITDQAYTVYHNNTGVDRGDEGILQTSRITTQSLLTVNDIFIHLWAVNKAGLSSSIIHNQFTKAADGSLVLVRRCSAHTCDGHCVCAPQDQRCPITTTCNNDTAARSNSYIEVTDILGIGLVDATYTPSVSVLRASWEIILIQNLQPLWYEWSVGLESGTSPLGLIDISDERVWHDAGRETKITFITSKDISMVEGMKYSVFVRVWYSTDTFGDFKSDGVIVQTEEPRTTVLAGAAITEVERYSRRKDMDYMTYQAPITISWANKFLNVNTDITEFRVYISSFQGGHDSGLPEASLGQQVSTYTLINHNLPTRKRFYSNVIAFNHVGMYVTESSDGFTFDGDAPVAGSVIDGLGLQDIDFQNDVTFVGARWHGFVDLGSSIHFYTWCVGSTSVTTGADICDIVNATNVGLHTAYQANLPPGSPTCLYNKVNATDVTGYTSAMVVSNGMCIDTSVPIPEFQTVVYDNVLENSNFTEAVNTIPYNDLNSTDICQMSASYNPSMWTENTGSCAVVVESGFAKSGSNFLYVIGSFSQVVALDEGLYKLTFVTSHGLIDVAEHANKEGFVQLGEQNHVFLIYTKAYRSDEATTASGRDSVVWHTHTFYFRTDSASSYNVTIGSVDFSTGFFVDDIQLHFVNTSNSGTQTDHVMGHMVFLHEWSSIHGSWSFISDGHVDIIDYSWAIGYVPYGTQLQDYTSTGLKQYGYNNNVTLVQNSSLYITVVATNSLGNRGIAVSERVFIDMTPPTISEVNDGTGLDEDYSEITTVFVNYRAEDLDSTIDFCEWAIGYSSHGIEIQPFMTISSFSGAVTIGIDQAEGHTIYSTIRCTNKAGLVASNSSDGIKFSHMAPNASQAQITHIPLSTTQYRPLDGFQGVNNTIKLYWSGFTDTLGITQHVIYVDLSNVSTHITKGMTFSENQIVKYSLFSNLTLYQGVQAIDLYARNILGIPSDTVSYNFTLLLERPEIQANSTPNITWNQAATEFTVDWTDIFTSPYELRYEISAGLAEGGAEILQWQETTNSTLVFGMPSHVDDYSGSVVYMHIRAISAGGFYNDIKGTVTLP</sequence>
<comment type="caution">
    <text evidence="1">The sequence shown here is derived from an EMBL/GenBank/DDBJ whole genome shotgun (WGS) entry which is preliminary data.</text>
</comment>
<dbReference type="SUPFAM" id="SSF49265">
    <property type="entry name" value="Fibronectin type III"/>
    <property type="match status" value="1"/>
</dbReference>
<dbReference type="InterPro" id="IPR036116">
    <property type="entry name" value="FN3_sf"/>
</dbReference>
<dbReference type="EMBL" id="VSWD01000014">
    <property type="protein sequence ID" value="KAK3083351.1"/>
    <property type="molecule type" value="Genomic_DNA"/>
</dbReference>
<gene>
    <name evidence="1" type="ORF">FSP39_020593</name>
</gene>
<dbReference type="Proteomes" id="UP001186944">
    <property type="component" value="Unassembled WGS sequence"/>
</dbReference>
<reference evidence="1" key="1">
    <citation type="submission" date="2019-08" db="EMBL/GenBank/DDBJ databases">
        <title>The improved chromosome-level genome for the pearl oyster Pinctada fucata martensii using PacBio sequencing and Hi-C.</title>
        <authorList>
            <person name="Zheng Z."/>
        </authorList>
    </citation>
    <scope>NUCLEOTIDE SEQUENCE</scope>
    <source>
        <strain evidence="1">ZZ-2019</strain>
        <tissue evidence="1">Adductor muscle</tissue>
    </source>
</reference>
<proteinExistence type="predicted"/>